<keyword evidence="4 5" id="KW-0472">Membrane</keyword>
<protein>
    <recommendedName>
        <fullName evidence="6">Major facilitator superfamily (MFS) profile domain-containing protein</fullName>
    </recommendedName>
</protein>
<dbReference type="AlphaFoldDB" id="W2S387"/>
<dbReference type="GO" id="GO:0022857">
    <property type="term" value="F:transmembrane transporter activity"/>
    <property type="evidence" value="ECO:0007669"/>
    <property type="project" value="InterPro"/>
</dbReference>
<keyword evidence="2 5" id="KW-0812">Transmembrane</keyword>
<sequence length="539" mass="59338">MDPSSEKPFDSELPPGTVRILDVAHSRTILVPRPTTDPNQPLNWSTKRKVLQMTILCVYTTLIFAILTVTPPLWQNISDELGISIDDLNYGYATAYCSLTVAALVFIPLSINFGRRPIYLITSLIMLASAIWMANIRTTFDVIGSNLLSGIAGSVNEALFNVTICDLFFIHQRGTMTGIYLLVVILGTYLAPIASGYIAVSQDWRWVFWHCAIYVSVTVIVMLFFLEETKWEAPLLNSTPLPQSEPSGTIQKGKGSIEKIDSQSAISATSACAQQTVDDTIPMKSYRQRHPWYTVSQNVSTSYSQRLLRQLYQPFMILGIFPAIMFSALQYAWSESMLSFLAVTQASLYPLPPYNFSAIGVGNMNIPPAIGAILGSVFGGPFSDYLIMVIARRRQGIYEPEYRLWTFLVPGASMVAGVLLYGLTIAEGMPWIINAVGAGLVGFALGGCGDIALTYVQDSYDGIIGPALIGIVFVRNGMATIMTFVIPAWQAGMGVYNMFVLLGVLAALVMLTCVPLMIWGRRWRMKLGDRYAALANDCF</sequence>
<organism evidence="7 8">
    <name type="scientific">Cyphellophora europaea (strain CBS 101466)</name>
    <name type="common">Phialophora europaea</name>
    <dbReference type="NCBI Taxonomy" id="1220924"/>
    <lineage>
        <taxon>Eukaryota</taxon>
        <taxon>Fungi</taxon>
        <taxon>Dikarya</taxon>
        <taxon>Ascomycota</taxon>
        <taxon>Pezizomycotina</taxon>
        <taxon>Eurotiomycetes</taxon>
        <taxon>Chaetothyriomycetidae</taxon>
        <taxon>Chaetothyriales</taxon>
        <taxon>Cyphellophoraceae</taxon>
        <taxon>Cyphellophora</taxon>
    </lineage>
</organism>
<dbReference type="OrthoDB" id="5215911at2759"/>
<dbReference type="InterPro" id="IPR020846">
    <property type="entry name" value="MFS_dom"/>
</dbReference>
<evidence type="ECO:0000313" key="7">
    <source>
        <dbReference type="EMBL" id="ETN42389.1"/>
    </source>
</evidence>
<dbReference type="EMBL" id="KB822718">
    <property type="protein sequence ID" value="ETN42389.1"/>
    <property type="molecule type" value="Genomic_DNA"/>
</dbReference>
<accession>W2S387</accession>
<dbReference type="InterPro" id="IPR011701">
    <property type="entry name" value="MFS"/>
</dbReference>
<dbReference type="PROSITE" id="PS50850">
    <property type="entry name" value="MFS"/>
    <property type="match status" value="1"/>
</dbReference>
<dbReference type="SUPFAM" id="SSF103473">
    <property type="entry name" value="MFS general substrate transporter"/>
    <property type="match status" value="1"/>
</dbReference>
<dbReference type="PANTHER" id="PTHR23502">
    <property type="entry name" value="MAJOR FACILITATOR SUPERFAMILY"/>
    <property type="match status" value="1"/>
</dbReference>
<feature type="transmembrane region" description="Helical" evidence="5">
    <location>
        <begin position="90"/>
        <end position="111"/>
    </location>
</feature>
<feature type="domain" description="Major facilitator superfamily (MFS) profile" evidence="6">
    <location>
        <begin position="49"/>
        <end position="521"/>
    </location>
</feature>
<dbReference type="Gene3D" id="1.20.1250.20">
    <property type="entry name" value="MFS general substrate transporter like domains"/>
    <property type="match status" value="1"/>
</dbReference>
<feature type="transmembrane region" description="Helical" evidence="5">
    <location>
        <begin position="50"/>
        <end position="70"/>
    </location>
</feature>
<dbReference type="GeneID" id="19968882"/>
<feature type="transmembrane region" description="Helical" evidence="5">
    <location>
        <begin position="495"/>
        <end position="520"/>
    </location>
</feature>
<feature type="transmembrane region" description="Helical" evidence="5">
    <location>
        <begin position="118"/>
        <end position="135"/>
    </location>
</feature>
<evidence type="ECO:0000256" key="1">
    <source>
        <dbReference type="ARBA" id="ARBA00004141"/>
    </source>
</evidence>
<dbReference type="HOGENOM" id="CLU_008455_13_3_1"/>
<reference evidence="7 8" key="1">
    <citation type="submission" date="2013-03" db="EMBL/GenBank/DDBJ databases">
        <title>The Genome Sequence of Phialophora europaea CBS 101466.</title>
        <authorList>
            <consortium name="The Broad Institute Genomics Platform"/>
            <person name="Cuomo C."/>
            <person name="de Hoog S."/>
            <person name="Gorbushina A."/>
            <person name="Walker B."/>
            <person name="Young S.K."/>
            <person name="Zeng Q."/>
            <person name="Gargeya S."/>
            <person name="Fitzgerald M."/>
            <person name="Haas B."/>
            <person name="Abouelleil A."/>
            <person name="Allen A.W."/>
            <person name="Alvarado L."/>
            <person name="Arachchi H.M."/>
            <person name="Berlin A.M."/>
            <person name="Chapman S.B."/>
            <person name="Gainer-Dewar J."/>
            <person name="Goldberg J."/>
            <person name="Griggs A."/>
            <person name="Gujja S."/>
            <person name="Hansen M."/>
            <person name="Howarth C."/>
            <person name="Imamovic A."/>
            <person name="Ireland A."/>
            <person name="Larimer J."/>
            <person name="McCowan C."/>
            <person name="Murphy C."/>
            <person name="Pearson M."/>
            <person name="Poon T.W."/>
            <person name="Priest M."/>
            <person name="Roberts A."/>
            <person name="Saif S."/>
            <person name="Shea T."/>
            <person name="Sisk P."/>
            <person name="Sykes S."/>
            <person name="Wortman J."/>
            <person name="Nusbaum C."/>
            <person name="Birren B."/>
        </authorList>
    </citation>
    <scope>NUCLEOTIDE SEQUENCE [LARGE SCALE GENOMIC DNA]</scope>
    <source>
        <strain evidence="7 8">CBS 101466</strain>
    </source>
</reference>
<dbReference type="InterPro" id="IPR036259">
    <property type="entry name" value="MFS_trans_sf"/>
</dbReference>
<dbReference type="PANTHER" id="PTHR23502:SF50">
    <property type="entry name" value="TRANSPORTER, PUTATIVE (AFU_ORTHOLOGUE AFUA_5G00430)-RELATED"/>
    <property type="match status" value="1"/>
</dbReference>
<evidence type="ECO:0000313" key="8">
    <source>
        <dbReference type="Proteomes" id="UP000030752"/>
    </source>
</evidence>
<evidence type="ECO:0000256" key="2">
    <source>
        <dbReference type="ARBA" id="ARBA00022692"/>
    </source>
</evidence>
<dbReference type="GO" id="GO:0005886">
    <property type="term" value="C:plasma membrane"/>
    <property type="evidence" value="ECO:0007669"/>
    <property type="project" value="TreeGrafter"/>
</dbReference>
<feature type="transmembrane region" description="Helical" evidence="5">
    <location>
        <begin position="179"/>
        <end position="200"/>
    </location>
</feature>
<gene>
    <name evidence="7" type="ORF">HMPREF1541_01543</name>
</gene>
<feature type="transmembrane region" description="Helical" evidence="5">
    <location>
        <begin position="369"/>
        <end position="390"/>
    </location>
</feature>
<dbReference type="InParanoid" id="W2S387"/>
<proteinExistence type="predicted"/>
<feature type="transmembrane region" description="Helical" evidence="5">
    <location>
        <begin position="468"/>
        <end position="489"/>
    </location>
</feature>
<dbReference type="Proteomes" id="UP000030752">
    <property type="component" value="Unassembled WGS sequence"/>
</dbReference>
<feature type="transmembrane region" description="Helical" evidence="5">
    <location>
        <begin position="431"/>
        <end position="456"/>
    </location>
</feature>
<feature type="transmembrane region" description="Helical" evidence="5">
    <location>
        <begin position="315"/>
        <end position="333"/>
    </location>
</feature>
<feature type="transmembrane region" description="Helical" evidence="5">
    <location>
        <begin position="402"/>
        <end position="425"/>
    </location>
</feature>
<evidence type="ECO:0000259" key="6">
    <source>
        <dbReference type="PROSITE" id="PS50850"/>
    </source>
</evidence>
<keyword evidence="3 5" id="KW-1133">Transmembrane helix</keyword>
<dbReference type="VEuPathDB" id="FungiDB:HMPREF1541_01543"/>
<dbReference type="Pfam" id="PF07690">
    <property type="entry name" value="MFS_1"/>
    <property type="match status" value="1"/>
</dbReference>
<evidence type="ECO:0000256" key="4">
    <source>
        <dbReference type="ARBA" id="ARBA00023136"/>
    </source>
</evidence>
<dbReference type="STRING" id="1220924.W2S387"/>
<keyword evidence="8" id="KW-1185">Reference proteome</keyword>
<dbReference type="eggNOG" id="KOG0255">
    <property type="taxonomic scope" value="Eukaryota"/>
</dbReference>
<evidence type="ECO:0000256" key="5">
    <source>
        <dbReference type="SAM" id="Phobius"/>
    </source>
</evidence>
<feature type="transmembrane region" description="Helical" evidence="5">
    <location>
        <begin position="206"/>
        <end position="226"/>
    </location>
</feature>
<evidence type="ECO:0000256" key="3">
    <source>
        <dbReference type="ARBA" id="ARBA00022989"/>
    </source>
</evidence>
<feature type="transmembrane region" description="Helical" evidence="5">
    <location>
        <begin position="147"/>
        <end position="170"/>
    </location>
</feature>
<dbReference type="RefSeq" id="XP_008714125.1">
    <property type="nucleotide sequence ID" value="XM_008715903.1"/>
</dbReference>
<name>W2S387_CYPE1</name>
<dbReference type="FunCoup" id="W2S387">
    <property type="interactions" value="21"/>
</dbReference>
<comment type="subcellular location">
    <subcellularLocation>
        <location evidence="1">Membrane</location>
        <topology evidence="1">Multi-pass membrane protein</topology>
    </subcellularLocation>
</comment>